<keyword evidence="4" id="KW-1185">Reference proteome</keyword>
<evidence type="ECO:0000313" key="3">
    <source>
        <dbReference type="EMBL" id="MFC4495823.1"/>
    </source>
</evidence>
<organism evidence="3 4">
    <name type="scientific">Streptomyces ovatisporus</name>
    <dbReference type="NCBI Taxonomy" id="1128682"/>
    <lineage>
        <taxon>Bacteria</taxon>
        <taxon>Bacillati</taxon>
        <taxon>Actinomycetota</taxon>
        <taxon>Actinomycetes</taxon>
        <taxon>Kitasatosporales</taxon>
        <taxon>Streptomycetaceae</taxon>
        <taxon>Streptomyces</taxon>
    </lineage>
</organism>
<keyword evidence="2" id="KW-1133">Transmembrane helix</keyword>
<comment type="caution">
    <text evidence="3">The sequence shown here is derived from an EMBL/GenBank/DDBJ whole genome shotgun (WGS) entry which is preliminary data.</text>
</comment>
<keyword evidence="2" id="KW-0472">Membrane</keyword>
<dbReference type="Proteomes" id="UP001595997">
    <property type="component" value="Unassembled WGS sequence"/>
</dbReference>
<evidence type="ECO:0000256" key="1">
    <source>
        <dbReference type="SAM" id="MobiDB-lite"/>
    </source>
</evidence>
<dbReference type="RefSeq" id="WP_386449223.1">
    <property type="nucleotide sequence ID" value="NZ_JBHSFH010000007.1"/>
</dbReference>
<sequence>MDILVTVGIILLLIALTALMIHLLNVRHEQSIVTHRYDTFHPGNPPESAGADGAGPDHAGPHTAGPHGAGADRQDDEGGRRRDR</sequence>
<reference evidence="4" key="1">
    <citation type="journal article" date="2019" name="Int. J. Syst. Evol. Microbiol.">
        <title>The Global Catalogue of Microorganisms (GCM) 10K type strain sequencing project: providing services to taxonomists for standard genome sequencing and annotation.</title>
        <authorList>
            <consortium name="The Broad Institute Genomics Platform"/>
            <consortium name="The Broad Institute Genome Sequencing Center for Infectious Disease"/>
            <person name="Wu L."/>
            <person name="Ma J."/>
        </authorList>
    </citation>
    <scope>NUCLEOTIDE SEQUENCE [LARGE SCALE GENOMIC DNA]</scope>
    <source>
        <strain evidence="4">CGMCC 4.7357</strain>
    </source>
</reference>
<evidence type="ECO:0000313" key="4">
    <source>
        <dbReference type="Proteomes" id="UP001595997"/>
    </source>
</evidence>
<evidence type="ECO:0008006" key="5">
    <source>
        <dbReference type="Google" id="ProtNLM"/>
    </source>
</evidence>
<proteinExistence type="predicted"/>
<feature type="region of interest" description="Disordered" evidence="1">
    <location>
        <begin position="37"/>
        <end position="84"/>
    </location>
</feature>
<feature type="compositionally biased region" description="Low complexity" evidence="1">
    <location>
        <begin position="49"/>
        <end position="69"/>
    </location>
</feature>
<feature type="compositionally biased region" description="Basic and acidic residues" evidence="1">
    <location>
        <begin position="70"/>
        <end position="84"/>
    </location>
</feature>
<keyword evidence="2" id="KW-0812">Transmembrane</keyword>
<evidence type="ECO:0000256" key="2">
    <source>
        <dbReference type="SAM" id="Phobius"/>
    </source>
</evidence>
<protein>
    <recommendedName>
        <fullName evidence="5">Secreted protein</fullName>
    </recommendedName>
</protein>
<dbReference type="EMBL" id="JBHSFH010000007">
    <property type="protein sequence ID" value="MFC4495823.1"/>
    <property type="molecule type" value="Genomic_DNA"/>
</dbReference>
<accession>A0ABV9ABX0</accession>
<name>A0ABV9ABX0_9ACTN</name>
<feature type="transmembrane region" description="Helical" evidence="2">
    <location>
        <begin position="6"/>
        <end position="26"/>
    </location>
</feature>
<gene>
    <name evidence="3" type="ORF">ACFPA8_16980</name>
</gene>